<feature type="binding site" evidence="5">
    <location>
        <position position="108"/>
    </location>
    <ligand>
        <name>Mg(2+)</name>
        <dbReference type="ChEBI" id="CHEBI:18420"/>
        <label>1</label>
        <note>catalytic</note>
    </ligand>
</feature>
<organism evidence="6">
    <name type="scientific">Candidatus Methanomethylicus mesodigestus</name>
    <dbReference type="NCBI Taxonomy" id="1867258"/>
    <lineage>
        <taxon>Archaea</taxon>
        <taxon>Thermoproteota</taxon>
        <taxon>Methanosuratincolia</taxon>
        <taxon>Candidatus Methanomethylicales</taxon>
        <taxon>Candidatus Methanomethylicaceae</taxon>
        <taxon>Candidatus Methanomethylicus</taxon>
    </lineage>
</organism>
<dbReference type="PANTHER" id="PTHR20854:SF4">
    <property type="entry name" value="INOSITOL-1-MONOPHOSPHATASE-RELATED"/>
    <property type="match status" value="1"/>
</dbReference>
<dbReference type="Gene3D" id="3.30.540.10">
    <property type="entry name" value="Fructose-1,6-Bisphosphatase, subunit A, domain 1"/>
    <property type="match status" value="1"/>
</dbReference>
<feature type="binding site" evidence="5">
    <location>
        <position position="237"/>
    </location>
    <ligand>
        <name>Mg(2+)</name>
        <dbReference type="ChEBI" id="CHEBI:18420"/>
        <label>1</label>
        <note>catalytic</note>
    </ligand>
</feature>
<protein>
    <recommendedName>
        <fullName evidence="7">Fructose-bisphosphatase</fullName>
    </recommendedName>
</protein>
<comment type="caution">
    <text evidence="6">The sequence shown here is derived from an EMBL/GenBank/DDBJ whole genome shotgun (WGS) entry which is preliminary data.</text>
</comment>
<dbReference type="GO" id="GO:0006020">
    <property type="term" value="P:inositol metabolic process"/>
    <property type="evidence" value="ECO:0007669"/>
    <property type="project" value="TreeGrafter"/>
</dbReference>
<feature type="binding site" evidence="5">
    <location>
        <position position="111"/>
    </location>
    <ligand>
        <name>Mg(2+)</name>
        <dbReference type="ChEBI" id="CHEBI:18420"/>
        <label>1</label>
        <note>catalytic</note>
    </ligand>
</feature>
<comment type="cofactor">
    <cofactor evidence="1 5">
        <name>Mg(2+)</name>
        <dbReference type="ChEBI" id="CHEBI:18420"/>
    </cofactor>
</comment>
<dbReference type="PROSITE" id="PS00629">
    <property type="entry name" value="IMP_1"/>
    <property type="match status" value="1"/>
</dbReference>
<name>A0A7C3FAT4_9CREN</name>
<sequence length="290" mass="30523">MSYSLLHGLCRAEMEAISRLSPRASAKVIREGAGGDLTKAIDLVAEEAAVAYLLERGFSGVLLSEEIGVKRLAPGCGQKTEPPRRSAPPNVAIPREKSLWSGTSLVLDPIDGTTNAVSGISFYSISVALADGPKLSDVFAGMVVELPSGRVFYAERGSGATLDGKEIRVPEIPSPDLPVGVDMNVKGDRSKLERMSKVLLSAKHLRCMGSAALELCYVASGGLSLYFDSRGMLRVTDIAAAAIIVREAGGSVLGLSGSDLDCKLDLRERASLVAGSRKACEEALALFRGD</sequence>
<accession>A0A7C3FAT4</accession>
<proteinExistence type="predicted"/>
<dbReference type="SUPFAM" id="SSF56655">
    <property type="entry name" value="Carbohydrate phosphatase"/>
    <property type="match status" value="1"/>
</dbReference>
<evidence type="ECO:0000256" key="3">
    <source>
        <dbReference type="ARBA" id="ARBA00022801"/>
    </source>
</evidence>
<dbReference type="PANTHER" id="PTHR20854">
    <property type="entry name" value="INOSITOL MONOPHOSPHATASE"/>
    <property type="match status" value="1"/>
</dbReference>
<evidence type="ECO:0000256" key="1">
    <source>
        <dbReference type="ARBA" id="ARBA00001946"/>
    </source>
</evidence>
<keyword evidence="3" id="KW-0378">Hydrolase</keyword>
<gene>
    <name evidence="6" type="ORF">ENS19_05315</name>
</gene>
<evidence type="ECO:0008006" key="7">
    <source>
        <dbReference type="Google" id="ProtNLM"/>
    </source>
</evidence>
<dbReference type="InterPro" id="IPR020583">
    <property type="entry name" value="Inositol_monoP_metal-BS"/>
</dbReference>
<evidence type="ECO:0000256" key="5">
    <source>
        <dbReference type="PIRSR" id="PIRSR600760-2"/>
    </source>
</evidence>
<feature type="binding site" evidence="5">
    <location>
        <position position="65"/>
    </location>
    <ligand>
        <name>Mg(2+)</name>
        <dbReference type="ChEBI" id="CHEBI:18420"/>
        <label>1</label>
        <note>catalytic</note>
    </ligand>
</feature>
<dbReference type="AlphaFoldDB" id="A0A7C3FAT4"/>
<keyword evidence="4 5" id="KW-0460">Magnesium</keyword>
<dbReference type="GO" id="GO:0046872">
    <property type="term" value="F:metal ion binding"/>
    <property type="evidence" value="ECO:0007669"/>
    <property type="project" value="UniProtKB-KW"/>
</dbReference>
<dbReference type="Pfam" id="PF00459">
    <property type="entry name" value="Inositol_P"/>
    <property type="match status" value="1"/>
</dbReference>
<evidence type="ECO:0000313" key="6">
    <source>
        <dbReference type="EMBL" id="HFK20687.1"/>
    </source>
</evidence>
<dbReference type="PRINTS" id="PR00377">
    <property type="entry name" value="IMPHPHTASES"/>
</dbReference>
<keyword evidence="2 5" id="KW-0479">Metal-binding</keyword>
<dbReference type="GO" id="GO:0007165">
    <property type="term" value="P:signal transduction"/>
    <property type="evidence" value="ECO:0007669"/>
    <property type="project" value="TreeGrafter"/>
</dbReference>
<evidence type="ECO:0000256" key="2">
    <source>
        <dbReference type="ARBA" id="ARBA00022723"/>
    </source>
</evidence>
<dbReference type="FunFam" id="3.40.190.80:FF:000020">
    <property type="entry name" value="Fructose-1,6-bisphosphatase/inositol-1-monophosphatase"/>
    <property type="match status" value="1"/>
</dbReference>
<evidence type="ECO:0000256" key="4">
    <source>
        <dbReference type="ARBA" id="ARBA00022842"/>
    </source>
</evidence>
<feature type="binding site" evidence="5">
    <location>
        <position position="110"/>
    </location>
    <ligand>
        <name>Mg(2+)</name>
        <dbReference type="ChEBI" id="CHEBI:18420"/>
        <label>1</label>
        <note>catalytic</note>
    </ligand>
</feature>
<dbReference type="InterPro" id="IPR000760">
    <property type="entry name" value="Inositol_monophosphatase-like"/>
</dbReference>
<reference evidence="6" key="1">
    <citation type="journal article" date="2020" name="mSystems">
        <title>Genome- and Community-Level Interaction Insights into Carbon Utilization and Element Cycling Functions of Hydrothermarchaeota in Hydrothermal Sediment.</title>
        <authorList>
            <person name="Zhou Z."/>
            <person name="Liu Y."/>
            <person name="Xu W."/>
            <person name="Pan J."/>
            <person name="Luo Z.H."/>
            <person name="Li M."/>
        </authorList>
    </citation>
    <scope>NUCLEOTIDE SEQUENCE [LARGE SCALE GENOMIC DNA]</scope>
    <source>
        <strain evidence="6">SpSt-468</strain>
    </source>
</reference>
<dbReference type="EMBL" id="DSTX01000009">
    <property type="protein sequence ID" value="HFK20687.1"/>
    <property type="molecule type" value="Genomic_DNA"/>
</dbReference>
<dbReference type="GO" id="GO:0008934">
    <property type="term" value="F:inositol monophosphate 1-phosphatase activity"/>
    <property type="evidence" value="ECO:0007669"/>
    <property type="project" value="TreeGrafter"/>
</dbReference>
<dbReference type="Gene3D" id="3.40.190.80">
    <property type="match status" value="1"/>
</dbReference>